<keyword evidence="5" id="KW-1185">Reference proteome</keyword>
<gene>
    <name evidence="4" type="ORF">C9I99_14580</name>
</gene>
<evidence type="ECO:0000313" key="5">
    <source>
        <dbReference type="Proteomes" id="UP000241222"/>
    </source>
</evidence>
<dbReference type="InterPro" id="IPR019734">
    <property type="entry name" value="TPR_rpt"/>
</dbReference>
<dbReference type="InterPro" id="IPR011990">
    <property type="entry name" value="TPR-like_helical_dom_sf"/>
</dbReference>
<dbReference type="AlphaFoldDB" id="A0A2T3IY05"/>
<dbReference type="Proteomes" id="UP000241222">
    <property type="component" value="Unassembled WGS sequence"/>
</dbReference>
<keyword evidence="1" id="KW-0677">Repeat</keyword>
<accession>A0A2T3IY05</accession>
<evidence type="ECO:0000256" key="3">
    <source>
        <dbReference type="PROSITE-ProRule" id="PRU00339"/>
    </source>
</evidence>
<protein>
    <submittedName>
        <fullName evidence="4">Uncharacterized protein</fullName>
    </submittedName>
</protein>
<dbReference type="Pfam" id="PF13181">
    <property type="entry name" value="TPR_8"/>
    <property type="match status" value="1"/>
</dbReference>
<dbReference type="SUPFAM" id="SSF48452">
    <property type="entry name" value="TPR-like"/>
    <property type="match status" value="2"/>
</dbReference>
<comment type="caution">
    <text evidence="4">The sequence shown here is derived from an EMBL/GenBank/DDBJ whole genome shotgun (WGS) entry which is preliminary data.</text>
</comment>
<dbReference type="Pfam" id="PF13432">
    <property type="entry name" value="TPR_16"/>
    <property type="match status" value="2"/>
</dbReference>
<dbReference type="PANTHER" id="PTHR44943:SF8">
    <property type="entry name" value="TPR REPEAT-CONTAINING PROTEIN MJ0263"/>
    <property type="match status" value="1"/>
</dbReference>
<feature type="repeat" description="TPR" evidence="3">
    <location>
        <begin position="119"/>
        <end position="152"/>
    </location>
</feature>
<evidence type="ECO:0000313" key="4">
    <source>
        <dbReference type="EMBL" id="PSU33403.1"/>
    </source>
</evidence>
<dbReference type="RefSeq" id="WP_107349611.1">
    <property type="nucleotide sequence ID" value="NZ_PYMH01000006.1"/>
</dbReference>
<evidence type="ECO:0000256" key="1">
    <source>
        <dbReference type="ARBA" id="ARBA00022737"/>
    </source>
</evidence>
<evidence type="ECO:0000256" key="2">
    <source>
        <dbReference type="ARBA" id="ARBA00022803"/>
    </source>
</evidence>
<proteinExistence type="predicted"/>
<keyword evidence="2 3" id="KW-0802">TPR repeat</keyword>
<dbReference type="InterPro" id="IPR051685">
    <property type="entry name" value="Ycf3/AcsC/BcsC/TPR_MFPF"/>
</dbReference>
<sequence length="379" mass="43430">MISSKWIELYQYIKGHIEPLPDPADVLTPLNERLLFLQVQFPKKQHRQHANWNLDEAQEQSHADWLEHEAFTFVMSDEIAQLQLTPTQLKFLFETLMAAQMCQLAMVAINKHKHLLTEDEFKTGCGLVYQQLGDYDMAKSMFEEAIALNADNPLLHCHLGFTHLYLGNSELAEENFKQSIATDPAFIGGYQNLAGLYYQEGKFDLAAQYAEQAYSKDQSLISTYITATSSYLALGANDQADNWITRAFDNNVSSIELVRLAGICAHQQGRLEEALAALDQYLSVTPNNFDVLNIRTHIKAELKRYDDLEPDLQQLLTFEPHDEWGLEQLFLCYFHTEQWAEAQHVMVDLNKLSAHYKITHRALINTINKKMSLDVVELT</sequence>
<dbReference type="PROSITE" id="PS50005">
    <property type="entry name" value="TPR"/>
    <property type="match status" value="2"/>
</dbReference>
<dbReference type="EMBL" id="PYMH01000006">
    <property type="protein sequence ID" value="PSU33403.1"/>
    <property type="molecule type" value="Genomic_DNA"/>
</dbReference>
<dbReference type="PANTHER" id="PTHR44943">
    <property type="entry name" value="CELLULOSE SYNTHASE OPERON PROTEIN C"/>
    <property type="match status" value="1"/>
</dbReference>
<organism evidence="4 5">
    <name type="scientific">Photobacterium lutimaris</name>
    <dbReference type="NCBI Taxonomy" id="388278"/>
    <lineage>
        <taxon>Bacteria</taxon>
        <taxon>Pseudomonadati</taxon>
        <taxon>Pseudomonadota</taxon>
        <taxon>Gammaproteobacteria</taxon>
        <taxon>Vibrionales</taxon>
        <taxon>Vibrionaceae</taxon>
        <taxon>Photobacterium</taxon>
    </lineage>
</organism>
<feature type="repeat" description="TPR" evidence="3">
    <location>
        <begin position="255"/>
        <end position="288"/>
    </location>
</feature>
<dbReference type="Gene3D" id="1.25.40.10">
    <property type="entry name" value="Tetratricopeptide repeat domain"/>
    <property type="match status" value="2"/>
</dbReference>
<reference evidence="4 5" key="1">
    <citation type="submission" date="2018-03" db="EMBL/GenBank/DDBJ databases">
        <title>Whole genome sequencing of Histamine producing bacteria.</title>
        <authorList>
            <person name="Butler K."/>
        </authorList>
    </citation>
    <scope>NUCLEOTIDE SEQUENCE [LARGE SCALE GENOMIC DNA]</scope>
    <source>
        <strain evidence="4 5">JCM 13586</strain>
    </source>
</reference>
<dbReference type="OrthoDB" id="6198593at2"/>
<dbReference type="SMART" id="SM00028">
    <property type="entry name" value="TPR"/>
    <property type="match status" value="5"/>
</dbReference>
<name>A0A2T3IY05_9GAMM</name>